<protein>
    <recommendedName>
        <fullName evidence="2">Cytokinin riboside 5'-monophosphate phosphoribohydrolase</fullName>
        <ecNumber evidence="2">3.2.2.n1</ecNumber>
    </recommendedName>
</protein>
<dbReference type="InterPro" id="IPR005269">
    <property type="entry name" value="LOG"/>
</dbReference>
<evidence type="ECO:0000256" key="2">
    <source>
        <dbReference type="RuleBase" id="RU363015"/>
    </source>
</evidence>
<sequence>MTVNKQKKTKKDTNKISITPGQRITTVIEDKDENVSSWRVFKIMGEFVSGYEFLSNYDLAVSIFGSARRGFKDEIYKEAQKLGYKLAKLGFAVITGGGPGIMEAANRGAHKAGGKSVGINIQLPAEQQVNPYVRETIGFNYFFIRKLMLSFASEVYVFFPGGFGTLDELFELLTLIQTKKSKPIPIILVNKEYWTPLLDWINNQVFKKNNAINKEDMEIYSLVDTAEEAFLLIQKLIDTKQPTSSLQ</sequence>
<dbReference type="Gene3D" id="3.40.50.450">
    <property type="match status" value="1"/>
</dbReference>
<dbReference type="Pfam" id="PF03641">
    <property type="entry name" value="Lysine_decarbox"/>
    <property type="match status" value="1"/>
</dbReference>
<evidence type="ECO:0000313" key="3">
    <source>
        <dbReference type="EMBL" id="KHE91007.1"/>
    </source>
</evidence>
<dbReference type="PANTHER" id="PTHR43393:SF3">
    <property type="entry name" value="LYSINE DECARBOXYLASE-LIKE PROTEIN"/>
    <property type="match status" value="1"/>
</dbReference>
<dbReference type="EC" id="3.2.2.n1" evidence="2"/>
<evidence type="ECO:0000313" key="4">
    <source>
        <dbReference type="Proteomes" id="UP000030652"/>
    </source>
</evidence>
<accession>A0A0B0ECQ0</accession>
<name>A0A0B0ECQ0_9BACT</name>
<keyword evidence="2" id="KW-0378">Hydrolase</keyword>
<dbReference type="GO" id="GO:0009691">
    <property type="term" value="P:cytokinin biosynthetic process"/>
    <property type="evidence" value="ECO:0007669"/>
    <property type="project" value="UniProtKB-UniRule"/>
</dbReference>
<dbReference type="eggNOG" id="COG1611">
    <property type="taxonomic scope" value="Bacteria"/>
</dbReference>
<comment type="similarity">
    <text evidence="2">Belongs to the LOG family.</text>
</comment>
<dbReference type="SUPFAM" id="SSF102405">
    <property type="entry name" value="MCP/YpsA-like"/>
    <property type="match status" value="1"/>
</dbReference>
<dbReference type="EMBL" id="JRYO01000225">
    <property type="protein sequence ID" value="KHE91007.1"/>
    <property type="molecule type" value="Genomic_DNA"/>
</dbReference>
<comment type="caution">
    <text evidence="3">The sequence shown here is derived from an EMBL/GenBank/DDBJ whole genome shotgun (WGS) entry which is preliminary data.</text>
</comment>
<keyword evidence="2" id="KW-0203">Cytokinin biosynthesis</keyword>
<dbReference type="GO" id="GO:0008714">
    <property type="term" value="F:AMP nucleosidase activity"/>
    <property type="evidence" value="ECO:0007669"/>
    <property type="project" value="UniProtKB-EC"/>
</dbReference>
<dbReference type="PANTHER" id="PTHR43393">
    <property type="entry name" value="CYTOKININ RIBOSIDE 5'-MONOPHOSPHATE PHOSPHORIBOHYDROLASE"/>
    <property type="match status" value="1"/>
</dbReference>
<dbReference type="Proteomes" id="UP000030652">
    <property type="component" value="Unassembled WGS sequence"/>
</dbReference>
<gene>
    <name evidence="3" type="ORF">SCABRO_03309</name>
</gene>
<dbReference type="GO" id="GO:0005829">
    <property type="term" value="C:cytosol"/>
    <property type="evidence" value="ECO:0007669"/>
    <property type="project" value="TreeGrafter"/>
</dbReference>
<dbReference type="InterPro" id="IPR031100">
    <property type="entry name" value="LOG_fam"/>
</dbReference>
<comment type="catalytic activity">
    <reaction evidence="1">
        <text>AMP + H2O = D-ribose 5-phosphate + adenine</text>
        <dbReference type="Rhea" id="RHEA:20129"/>
        <dbReference type="ChEBI" id="CHEBI:15377"/>
        <dbReference type="ChEBI" id="CHEBI:16708"/>
        <dbReference type="ChEBI" id="CHEBI:78346"/>
        <dbReference type="ChEBI" id="CHEBI:456215"/>
        <dbReference type="EC" id="3.2.2.4"/>
    </reaction>
</comment>
<organism evidence="3 4">
    <name type="scientific">Candidatus Scalindua brodae</name>
    <dbReference type="NCBI Taxonomy" id="237368"/>
    <lineage>
        <taxon>Bacteria</taxon>
        <taxon>Pseudomonadati</taxon>
        <taxon>Planctomycetota</taxon>
        <taxon>Candidatus Brocadiia</taxon>
        <taxon>Candidatus Brocadiales</taxon>
        <taxon>Candidatus Scalinduaceae</taxon>
        <taxon>Candidatus Scalindua</taxon>
    </lineage>
</organism>
<dbReference type="PATRIC" id="fig|237368.3.peg.3573"/>
<proteinExistence type="inferred from homology"/>
<evidence type="ECO:0000256" key="1">
    <source>
        <dbReference type="ARBA" id="ARBA00000274"/>
    </source>
</evidence>
<dbReference type="NCBIfam" id="TIGR00730">
    <property type="entry name" value="Rossman fold protein, TIGR00730 family"/>
    <property type="match status" value="1"/>
</dbReference>
<dbReference type="InterPro" id="IPR052341">
    <property type="entry name" value="LOG_family_nucleotidases"/>
</dbReference>
<reference evidence="3 4" key="1">
    <citation type="submission" date="2014-10" db="EMBL/GenBank/DDBJ databases">
        <title>Draft genome of anammox bacterium scalindua brodae, obtained using differential coverage binning of sequence data from two enrichment reactors.</title>
        <authorList>
            <person name="Speth D.R."/>
            <person name="Russ L."/>
            <person name="Kartal B."/>
            <person name="Op den Camp H.J."/>
            <person name="Dutilh B.E."/>
            <person name="Jetten M.S."/>
        </authorList>
    </citation>
    <scope>NUCLEOTIDE SEQUENCE [LARGE SCALE GENOMIC DNA]</scope>
    <source>
        <strain evidence="3">RU1</strain>
    </source>
</reference>
<dbReference type="AlphaFoldDB" id="A0A0B0ECQ0"/>